<dbReference type="Gramene" id="KGN53341">
    <property type="protein sequence ID" value="KGN53341"/>
    <property type="gene ID" value="Csa_4G048020"/>
</dbReference>
<organism evidence="2 3">
    <name type="scientific">Cucumis sativus</name>
    <name type="common">Cucumber</name>
    <dbReference type="NCBI Taxonomy" id="3659"/>
    <lineage>
        <taxon>Eukaryota</taxon>
        <taxon>Viridiplantae</taxon>
        <taxon>Streptophyta</taxon>
        <taxon>Embryophyta</taxon>
        <taxon>Tracheophyta</taxon>
        <taxon>Spermatophyta</taxon>
        <taxon>Magnoliopsida</taxon>
        <taxon>eudicotyledons</taxon>
        <taxon>Gunneridae</taxon>
        <taxon>Pentapetalae</taxon>
        <taxon>rosids</taxon>
        <taxon>fabids</taxon>
        <taxon>Cucurbitales</taxon>
        <taxon>Cucurbitaceae</taxon>
        <taxon>Benincaseae</taxon>
        <taxon>Cucumis</taxon>
    </lineage>
</organism>
<reference evidence="2 3" key="2">
    <citation type="journal article" date="2009" name="PLoS ONE">
        <title>An integrated genetic and cytogenetic map of the cucumber genome.</title>
        <authorList>
            <person name="Ren Y."/>
            <person name="Zhang Z."/>
            <person name="Liu J."/>
            <person name="Staub J.E."/>
            <person name="Han Y."/>
            <person name="Cheng Z."/>
            <person name="Li X."/>
            <person name="Lu J."/>
            <person name="Miao H."/>
            <person name="Kang H."/>
            <person name="Xie B."/>
            <person name="Gu X."/>
            <person name="Wang X."/>
            <person name="Du Y."/>
            <person name="Jin W."/>
            <person name="Huang S."/>
        </authorList>
    </citation>
    <scope>NUCLEOTIDE SEQUENCE [LARGE SCALE GENOMIC DNA]</scope>
    <source>
        <strain evidence="3">cv. 9930</strain>
    </source>
</reference>
<sequence>MNSKRDSLTRRTARRRKSENRRRAKTRKKIDRGVLRRPRREWGWCGGSWLSPAVREKEETRVDEGAAAEEK</sequence>
<feature type="region of interest" description="Disordered" evidence="1">
    <location>
        <begin position="1"/>
        <end position="32"/>
    </location>
</feature>
<feature type="compositionally biased region" description="Basic residues" evidence="1">
    <location>
        <begin position="11"/>
        <end position="32"/>
    </location>
</feature>
<reference evidence="2 3" key="1">
    <citation type="journal article" date="2009" name="Nat. Genet.">
        <title>The genome of the cucumber, Cucumis sativus L.</title>
        <authorList>
            <person name="Huang S."/>
            <person name="Li R."/>
            <person name="Zhang Z."/>
            <person name="Li L."/>
            <person name="Gu X."/>
            <person name="Fan W."/>
            <person name="Lucas W.J."/>
            <person name="Wang X."/>
            <person name="Xie B."/>
            <person name="Ni P."/>
            <person name="Ren Y."/>
            <person name="Zhu H."/>
            <person name="Li J."/>
            <person name="Lin K."/>
            <person name="Jin W."/>
            <person name="Fei Z."/>
            <person name="Li G."/>
            <person name="Staub J."/>
            <person name="Kilian A."/>
            <person name="van der Vossen E.A."/>
            <person name="Wu Y."/>
            <person name="Guo J."/>
            <person name="He J."/>
            <person name="Jia Z."/>
            <person name="Ren Y."/>
            <person name="Tian G."/>
            <person name="Lu Y."/>
            <person name="Ruan J."/>
            <person name="Qian W."/>
            <person name="Wang M."/>
            <person name="Huang Q."/>
            <person name="Li B."/>
            <person name="Xuan Z."/>
            <person name="Cao J."/>
            <person name="Asan"/>
            <person name="Wu Z."/>
            <person name="Zhang J."/>
            <person name="Cai Q."/>
            <person name="Bai Y."/>
            <person name="Zhao B."/>
            <person name="Han Y."/>
            <person name="Li Y."/>
            <person name="Li X."/>
            <person name="Wang S."/>
            <person name="Shi Q."/>
            <person name="Liu S."/>
            <person name="Cho W.K."/>
            <person name="Kim J.Y."/>
            <person name="Xu Y."/>
            <person name="Heller-Uszynska K."/>
            <person name="Miao H."/>
            <person name="Cheng Z."/>
            <person name="Zhang S."/>
            <person name="Wu J."/>
            <person name="Yang Y."/>
            <person name="Kang H."/>
            <person name="Li M."/>
            <person name="Liang H."/>
            <person name="Ren X."/>
            <person name="Shi Z."/>
            <person name="Wen M."/>
            <person name="Jian M."/>
            <person name="Yang H."/>
            <person name="Zhang G."/>
            <person name="Yang Z."/>
            <person name="Chen R."/>
            <person name="Liu S."/>
            <person name="Li J."/>
            <person name="Ma L."/>
            <person name="Liu H."/>
            <person name="Zhou Y."/>
            <person name="Zhao J."/>
            <person name="Fang X."/>
            <person name="Li G."/>
            <person name="Fang L."/>
            <person name="Li Y."/>
            <person name="Liu D."/>
            <person name="Zheng H."/>
            <person name="Zhang Y."/>
            <person name="Qin N."/>
            <person name="Li Z."/>
            <person name="Yang G."/>
            <person name="Yang S."/>
            <person name="Bolund L."/>
            <person name="Kristiansen K."/>
            <person name="Zheng H."/>
            <person name="Li S."/>
            <person name="Zhang X."/>
            <person name="Yang H."/>
            <person name="Wang J."/>
            <person name="Sun R."/>
            <person name="Zhang B."/>
            <person name="Jiang S."/>
            <person name="Wang J."/>
            <person name="Du Y."/>
            <person name="Li S."/>
        </authorList>
    </citation>
    <scope>NUCLEOTIDE SEQUENCE [LARGE SCALE GENOMIC DNA]</scope>
    <source>
        <strain evidence="3">cv. 9930</strain>
    </source>
</reference>
<reference evidence="2 3" key="3">
    <citation type="journal article" date="2010" name="BMC Genomics">
        <title>Transcriptome sequencing and comparative analysis of cucumber flowers with different sex types.</title>
        <authorList>
            <person name="Guo S."/>
            <person name="Zheng Y."/>
            <person name="Joung J.G."/>
            <person name="Liu S."/>
            <person name="Zhang Z."/>
            <person name="Crasta O.R."/>
            <person name="Sobral B.W."/>
            <person name="Xu Y."/>
            <person name="Huang S."/>
            <person name="Fei Z."/>
        </authorList>
    </citation>
    <scope>NUCLEOTIDE SEQUENCE [LARGE SCALE GENOMIC DNA]</scope>
    <source>
        <strain evidence="3">cv. 9930</strain>
    </source>
</reference>
<accession>A0A0A0KZN1</accession>
<name>A0A0A0KZN1_CUCSA</name>
<dbReference type="AlphaFoldDB" id="A0A0A0KZN1"/>
<keyword evidence="3" id="KW-1185">Reference proteome</keyword>
<evidence type="ECO:0000313" key="3">
    <source>
        <dbReference type="Proteomes" id="UP000029981"/>
    </source>
</evidence>
<proteinExistence type="predicted"/>
<evidence type="ECO:0000256" key="1">
    <source>
        <dbReference type="SAM" id="MobiDB-lite"/>
    </source>
</evidence>
<protein>
    <submittedName>
        <fullName evidence="2">Uncharacterized protein</fullName>
    </submittedName>
</protein>
<dbReference type="Proteomes" id="UP000029981">
    <property type="component" value="Chromosome 4"/>
</dbReference>
<evidence type="ECO:0000313" key="2">
    <source>
        <dbReference type="EMBL" id="KGN53341.1"/>
    </source>
</evidence>
<gene>
    <name evidence="2" type="ORF">Csa_4G048020</name>
</gene>
<dbReference type="EMBL" id="CM002925">
    <property type="protein sequence ID" value="KGN53341.1"/>
    <property type="molecule type" value="Genomic_DNA"/>
</dbReference>
<reference evidence="2 3" key="4">
    <citation type="journal article" date="2011" name="BMC Genomics">
        <title>RNA-Seq improves annotation of protein-coding genes in the cucumber genome.</title>
        <authorList>
            <person name="Li Z."/>
            <person name="Zhang Z."/>
            <person name="Yan P."/>
            <person name="Huang S."/>
            <person name="Fei Z."/>
            <person name="Lin K."/>
        </authorList>
    </citation>
    <scope>NUCLEOTIDE SEQUENCE [LARGE SCALE GENOMIC DNA]</scope>
    <source>
        <strain evidence="3">cv. 9930</strain>
    </source>
</reference>